<comment type="caution">
    <text evidence="1">The sequence shown here is derived from an EMBL/GenBank/DDBJ whole genome shotgun (WGS) entry which is preliminary data.</text>
</comment>
<proteinExistence type="predicted"/>
<reference evidence="1 2" key="1">
    <citation type="submission" date="2018-01" db="EMBL/GenBank/DDBJ databases">
        <title>Draft genome of the type strain Pseudomonas oceani DSM 100277 isolated from the deep water in Okinawa trough, northwestern Pacific Ocean.</title>
        <authorList>
            <person name="Gomila M."/>
            <person name="Mulet M."/>
            <person name="Garcia-Valdes E."/>
            <person name="Lalucat J."/>
        </authorList>
    </citation>
    <scope>NUCLEOTIDE SEQUENCE [LARGE SCALE GENOMIC DNA]</scope>
    <source>
        <strain evidence="1 2">DSM 100277</strain>
    </source>
</reference>
<dbReference type="OrthoDB" id="333393at2"/>
<accession>A0A2P4EU67</accession>
<dbReference type="RefSeq" id="WP_104738599.1">
    <property type="nucleotide sequence ID" value="NZ_BMHR01000010.1"/>
</dbReference>
<organism evidence="1 2">
    <name type="scientific">Halopseudomonas oceani</name>
    <dbReference type="NCBI Taxonomy" id="1708783"/>
    <lineage>
        <taxon>Bacteria</taxon>
        <taxon>Pseudomonadati</taxon>
        <taxon>Pseudomonadota</taxon>
        <taxon>Gammaproteobacteria</taxon>
        <taxon>Pseudomonadales</taxon>
        <taxon>Pseudomonadaceae</taxon>
        <taxon>Halopseudomonas</taxon>
    </lineage>
</organism>
<dbReference type="CDD" id="cd04301">
    <property type="entry name" value="NAT_SF"/>
    <property type="match status" value="1"/>
</dbReference>
<evidence type="ECO:0000313" key="1">
    <source>
        <dbReference type="EMBL" id="POB02972.1"/>
    </source>
</evidence>
<protein>
    <recommendedName>
        <fullName evidence="3">N-acetyltransferase domain-containing protein</fullName>
    </recommendedName>
</protein>
<dbReference type="Gene3D" id="3.40.630.30">
    <property type="match status" value="1"/>
</dbReference>
<keyword evidence="2" id="KW-1185">Reference proteome</keyword>
<evidence type="ECO:0000313" key="2">
    <source>
        <dbReference type="Proteomes" id="UP000243451"/>
    </source>
</evidence>
<dbReference type="AlphaFoldDB" id="A0A2P4EU67"/>
<sequence>MFSIQARCLDCAEIAPSLNEEIWALYGQAHTIAFEQFSERWQRLDKVVLFRHRASGRLVGCIGVRFHDFLIGGSKPMPTLYFGQVYIDPAYRGRMLVQRTVLRFMLQAKCRHPLRTCYFWTDALSYKPYLVMANNLADYFPHPDLETPPEILSLKAAIGERYYPDTFQASTRTVRKPSNLLSDKSVMIAEQDLHNRFIRFYAQCNPGHANGDGLLLVCPMNIRNVTYFVRRLIAGKPRRSARHAG</sequence>
<evidence type="ECO:0008006" key="3">
    <source>
        <dbReference type="Google" id="ProtNLM"/>
    </source>
</evidence>
<dbReference type="InterPro" id="IPR016181">
    <property type="entry name" value="Acyl_CoA_acyltransferase"/>
</dbReference>
<name>A0A2P4EU67_9GAMM</name>
<gene>
    <name evidence="1" type="ORF">C1949_11400</name>
</gene>
<dbReference type="SUPFAM" id="SSF55729">
    <property type="entry name" value="Acyl-CoA N-acyltransferases (Nat)"/>
    <property type="match status" value="1"/>
</dbReference>
<dbReference type="Proteomes" id="UP000243451">
    <property type="component" value="Unassembled WGS sequence"/>
</dbReference>
<dbReference type="EMBL" id="PPSK01000010">
    <property type="protein sequence ID" value="POB02972.1"/>
    <property type="molecule type" value="Genomic_DNA"/>
</dbReference>